<reference evidence="4" key="1">
    <citation type="submission" date="2015-07" db="EMBL/GenBank/DDBJ databases">
        <title>Fjat-10053 dsm26.</title>
        <authorList>
            <person name="Liu B."/>
            <person name="Wang J."/>
            <person name="Zhu Y."/>
            <person name="Liu G."/>
            <person name="Chen Q."/>
            <person name="Chen Z."/>
            <person name="Lan J."/>
            <person name="Che J."/>
            <person name="Ge C."/>
            <person name="Shi H."/>
            <person name="Pan Z."/>
            <person name="Liu X."/>
        </authorList>
    </citation>
    <scope>NUCLEOTIDE SEQUENCE [LARGE SCALE GENOMIC DNA]</scope>
    <source>
        <strain evidence="4">DSM 26</strain>
    </source>
</reference>
<feature type="transmembrane region" description="Helical" evidence="2">
    <location>
        <begin position="42"/>
        <end position="64"/>
    </location>
</feature>
<feature type="coiled-coil region" evidence="1">
    <location>
        <begin position="138"/>
        <end position="165"/>
    </location>
</feature>
<keyword evidence="2" id="KW-0812">Transmembrane</keyword>
<gene>
    <name evidence="3" type="ORF">AFK71_14725</name>
</gene>
<keyword evidence="2" id="KW-1133">Transmembrane helix</keyword>
<keyword evidence="1" id="KW-0175">Coiled coil</keyword>
<evidence type="ECO:0000256" key="1">
    <source>
        <dbReference type="SAM" id="Coils"/>
    </source>
</evidence>
<dbReference type="AlphaFoldDB" id="A0A0L0QM76"/>
<evidence type="ECO:0000256" key="2">
    <source>
        <dbReference type="SAM" id="Phobius"/>
    </source>
</evidence>
<keyword evidence="2" id="KW-0472">Membrane</keyword>
<organism evidence="3 4">
    <name type="scientific">Virgibacillus pantothenticus</name>
    <dbReference type="NCBI Taxonomy" id="1473"/>
    <lineage>
        <taxon>Bacteria</taxon>
        <taxon>Bacillati</taxon>
        <taxon>Bacillota</taxon>
        <taxon>Bacilli</taxon>
        <taxon>Bacillales</taxon>
        <taxon>Bacillaceae</taxon>
        <taxon>Virgibacillus</taxon>
    </lineage>
</organism>
<evidence type="ECO:0000313" key="4">
    <source>
        <dbReference type="Proteomes" id="UP000036780"/>
    </source>
</evidence>
<keyword evidence="4" id="KW-1185">Reference proteome</keyword>
<protein>
    <recommendedName>
        <fullName evidence="5">DUF4367 domain-containing protein</fullName>
    </recommendedName>
</protein>
<name>A0A0L0QM76_VIRPA</name>
<dbReference type="InterPro" id="IPR038267">
    <property type="entry name" value="ECF_sigma_eff"/>
</dbReference>
<comment type="caution">
    <text evidence="3">The sequence shown here is derived from an EMBL/GenBank/DDBJ whole genome shotgun (WGS) entry which is preliminary data.</text>
</comment>
<dbReference type="Gene3D" id="1.10.3950.10">
    <property type="entry name" value="putative ecf-type sigma factor negative effector from bacillus cereus"/>
    <property type="match status" value="1"/>
</dbReference>
<dbReference type="Proteomes" id="UP000036780">
    <property type="component" value="Unassembled WGS sequence"/>
</dbReference>
<dbReference type="PATRIC" id="fig|1473.5.peg.1588"/>
<proteinExistence type="predicted"/>
<evidence type="ECO:0000313" key="3">
    <source>
        <dbReference type="EMBL" id="KNE19697.1"/>
    </source>
</evidence>
<dbReference type="EMBL" id="LGTO01000007">
    <property type="protein sequence ID" value="KNE19697.1"/>
    <property type="molecule type" value="Genomic_DNA"/>
</dbReference>
<evidence type="ECO:0008006" key="5">
    <source>
        <dbReference type="Google" id="ProtNLM"/>
    </source>
</evidence>
<dbReference type="GeneID" id="66871254"/>
<accession>A0A0L0QM76</accession>
<sequence length="299" mass="34838">MSNDIKRELEKIEIPKELHARAKLGIRQVKHKRKKRKRYPKWLIGVAASLMILGATFTIGNSYIADADGTLIGKIFGSGEQLQKNHPNVKEYVPRMERHLELAKKVLSKEEFEDYSQLTKEDVEIDTKIVAENRRFPNKEEMKKLDRIQSKIEGYEERIRKLTTHTLEEAQKMVNYPINRPAFIPKGYELEEETATTGEEHIGEDPVVEIQYRESEGEFGFYTIIGKIGKTEKNWTKHFDKIDSYQLNGYDFDYGSYVDSNIHEMRVTIPEQGYEIIMSADLLSKEVMEKVLLSMIEEK</sequence>
<dbReference type="OrthoDB" id="2868270at2"/>
<dbReference type="RefSeq" id="WP_050352246.1">
    <property type="nucleotide sequence ID" value="NZ_BOSN01000002.1"/>
</dbReference>